<evidence type="ECO:0000313" key="3">
    <source>
        <dbReference type="Proteomes" id="UP000030108"/>
    </source>
</evidence>
<proteinExistence type="predicted"/>
<protein>
    <submittedName>
        <fullName evidence="2">Uncharacterized protein</fullName>
    </submittedName>
</protein>
<dbReference type="OrthoDB" id="10288413at2759"/>
<comment type="caution">
    <text evidence="2">The sequence shown here is derived from an EMBL/GenBank/DDBJ whole genome shotgun (WGS) entry which is preliminary data.</text>
</comment>
<evidence type="ECO:0000256" key="1">
    <source>
        <dbReference type="SAM" id="Coils"/>
    </source>
</evidence>
<evidence type="ECO:0000313" key="2">
    <source>
        <dbReference type="EMBL" id="EUC58952.1"/>
    </source>
</evidence>
<organism evidence="2 3">
    <name type="scientific">Rhizoctonia solani AG-3 Rhs1AP</name>
    <dbReference type="NCBI Taxonomy" id="1086054"/>
    <lineage>
        <taxon>Eukaryota</taxon>
        <taxon>Fungi</taxon>
        <taxon>Dikarya</taxon>
        <taxon>Basidiomycota</taxon>
        <taxon>Agaricomycotina</taxon>
        <taxon>Agaricomycetes</taxon>
        <taxon>Cantharellales</taxon>
        <taxon>Ceratobasidiaceae</taxon>
        <taxon>Rhizoctonia</taxon>
    </lineage>
</organism>
<accession>A0A0A1UIT4</accession>
<sequence>MSETDAQAQDLKQSLETIIRYLPPFMAVADQEFKQLKTHLEQQLEEMNQRLKNHIDQRLKESSQQLMADIEQRFKQRNQRLALANQAASARINKIMGYRPSENAGPHHLPIHFPATPTFSPQPQVPDSEGFHQQISAVSVSLKEAGGHATLDERFEVSL</sequence>
<dbReference type="AlphaFoldDB" id="A0A0A1UIT4"/>
<dbReference type="Proteomes" id="UP000030108">
    <property type="component" value="Unassembled WGS sequence"/>
</dbReference>
<gene>
    <name evidence="2" type="ORF">RSOL_287910</name>
</gene>
<dbReference type="EMBL" id="JATN01000321">
    <property type="protein sequence ID" value="EUC58952.1"/>
    <property type="molecule type" value="Genomic_DNA"/>
</dbReference>
<feature type="coiled-coil region" evidence="1">
    <location>
        <begin position="26"/>
        <end position="64"/>
    </location>
</feature>
<reference evidence="3" key="1">
    <citation type="journal article" date="2014" name="Genome Announc.">
        <title>Draft genome sequence of the plant-pathogenic soil fungus Rhizoctonia solani anastomosis group 3 strain Rhs1AP.</title>
        <authorList>
            <person name="Cubeta M.A."/>
            <person name="Thomas E."/>
            <person name="Dean R.A."/>
            <person name="Jabaji S."/>
            <person name="Neate S.M."/>
            <person name="Tavantzis S."/>
            <person name="Toda T."/>
            <person name="Vilgalys R."/>
            <person name="Bharathan N."/>
            <person name="Fedorova-Abrams N."/>
            <person name="Pakala S.B."/>
            <person name="Pakala S.M."/>
            <person name="Zafar N."/>
            <person name="Joardar V."/>
            <person name="Losada L."/>
            <person name="Nierman W.C."/>
        </authorList>
    </citation>
    <scope>NUCLEOTIDE SEQUENCE [LARGE SCALE GENOMIC DNA]</scope>
    <source>
        <strain evidence="3">AG-3</strain>
    </source>
</reference>
<keyword evidence="1" id="KW-0175">Coiled coil</keyword>
<name>A0A0A1UIT4_9AGAM</name>